<keyword evidence="10" id="KW-1185">Reference proteome</keyword>
<protein>
    <submittedName>
        <fullName evidence="9">Uncharacterized protein</fullName>
    </submittedName>
</protein>
<feature type="binding site" evidence="6">
    <location>
        <position position="255"/>
    </location>
    <ligand>
        <name>Ca(2+)</name>
        <dbReference type="ChEBI" id="CHEBI:29108"/>
        <label>1</label>
        <note>catalytic</note>
    </ligand>
</feature>
<evidence type="ECO:0000256" key="7">
    <source>
        <dbReference type="SAM" id="MobiDB-lite"/>
    </source>
</evidence>
<feature type="region of interest" description="Disordered" evidence="7">
    <location>
        <begin position="337"/>
        <end position="366"/>
    </location>
</feature>
<dbReference type="Gene3D" id="2.120.10.30">
    <property type="entry name" value="TolB, C-terminal domain"/>
    <property type="match status" value="1"/>
</dbReference>
<name>A0A1Y2HPV9_9FUNG</name>
<keyword evidence="2" id="KW-0378">Hydrolase</keyword>
<evidence type="ECO:0000313" key="10">
    <source>
        <dbReference type="Proteomes" id="UP000193411"/>
    </source>
</evidence>
<keyword evidence="8" id="KW-1133">Transmembrane helix</keyword>
<keyword evidence="8" id="KW-0472">Membrane</keyword>
<feature type="binding site" evidence="6">
    <location>
        <position position="144"/>
    </location>
    <ligand>
        <name>Ca(2+)</name>
        <dbReference type="ChEBI" id="CHEBI:29108"/>
        <label>1</label>
        <note>catalytic</note>
    </ligand>
</feature>
<keyword evidence="3" id="KW-1015">Disulfide bond</keyword>
<dbReference type="EMBL" id="MCFL01000016">
    <property type="protein sequence ID" value="ORZ36648.1"/>
    <property type="molecule type" value="Genomic_DNA"/>
</dbReference>
<comment type="caution">
    <text evidence="9">The sequence shown here is derived from an EMBL/GenBank/DDBJ whole genome shotgun (WGS) entry which is preliminary data.</text>
</comment>
<dbReference type="SUPFAM" id="SSF63829">
    <property type="entry name" value="Calcium-dependent phosphotriesterase"/>
    <property type="match status" value="1"/>
</dbReference>
<dbReference type="AlphaFoldDB" id="A0A1Y2HPV9"/>
<comment type="cofactor">
    <cofactor evidence="6">
        <name>Ca(2+)</name>
        <dbReference type="ChEBI" id="CHEBI:29108"/>
    </cofactor>
    <text evidence="6">Binds 2 calcium ions per subunit.</text>
</comment>
<keyword evidence="6" id="KW-0106">Calcium</keyword>
<organism evidence="9 10">
    <name type="scientific">Catenaria anguillulae PL171</name>
    <dbReference type="NCBI Taxonomy" id="765915"/>
    <lineage>
        <taxon>Eukaryota</taxon>
        <taxon>Fungi</taxon>
        <taxon>Fungi incertae sedis</taxon>
        <taxon>Blastocladiomycota</taxon>
        <taxon>Blastocladiomycetes</taxon>
        <taxon>Blastocladiales</taxon>
        <taxon>Catenariaceae</taxon>
        <taxon>Catenaria</taxon>
    </lineage>
</organism>
<accession>A0A1Y2HPV9</accession>
<dbReference type="Pfam" id="PF01731">
    <property type="entry name" value="Arylesterase"/>
    <property type="match status" value="1"/>
</dbReference>
<dbReference type="Proteomes" id="UP000193411">
    <property type="component" value="Unassembled WGS sequence"/>
</dbReference>
<dbReference type="PANTHER" id="PTHR11799">
    <property type="entry name" value="PARAOXONASE"/>
    <property type="match status" value="1"/>
</dbReference>
<feature type="binding site" evidence="6">
    <location>
        <position position="196"/>
    </location>
    <ligand>
        <name>Ca(2+)</name>
        <dbReference type="ChEBI" id="CHEBI:29108"/>
        <label>1</label>
        <note>catalytic</note>
    </ligand>
</feature>
<evidence type="ECO:0000256" key="4">
    <source>
        <dbReference type="ARBA" id="ARBA00023180"/>
    </source>
</evidence>
<comment type="similarity">
    <text evidence="1">Belongs to the paraoxonase family.</text>
</comment>
<feature type="transmembrane region" description="Helical" evidence="8">
    <location>
        <begin position="38"/>
        <end position="57"/>
    </location>
</feature>
<dbReference type="PANTHER" id="PTHR11799:SF12">
    <property type="entry name" value="PARAOXONASE-RELATED"/>
    <property type="match status" value="1"/>
</dbReference>
<evidence type="ECO:0000256" key="5">
    <source>
        <dbReference type="PIRSR" id="PIRSR602640-1"/>
    </source>
</evidence>
<feature type="binding site" evidence="6">
    <location>
        <position position="302"/>
    </location>
    <ligand>
        <name>Ca(2+)</name>
        <dbReference type="ChEBI" id="CHEBI:29108"/>
        <label>1</label>
        <note>catalytic</note>
    </ligand>
</feature>
<dbReference type="GO" id="GO:0046872">
    <property type="term" value="F:metal ion binding"/>
    <property type="evidence" value="ECO:0007669"/>
    <property type="project" value="UniProtKB-KW"/>
</dbReference>
<evidence type="ECO:0000256" key="3">
    <source>
        <dbReference type="ARBA" id="ARBA00023157"/>
    </source>
</evidence>
<dbReference type="InterPro" id="IPR051288">
    <property type="entry name" value="Serum_paraoxonase/arylesterase"/>
</dbReference>
<feature type="active site" description="Proton acceptor" evidence="5">
    <location>
        <position position="142"/>
    </location>
</feature>
<evidence type="ECO:0000313" key="9">
    <source>
        <dbReference type="EMBL" id="ORZ36648.1"/>
    </source>
</evidence>
<gene>
    <name evidence="9" type="ORF">BCR44DRAFT_1432324</name>
</gene>
<feature type="binding site" evidence="6">
    <location>
        <position position="197"/>
    </location>
    <ligand>
        <name>Ca(2+)</name>
        <dbReference type="ChEBI" id="CHEBI:29108"/>
        <label>1</label>
        <note>catalytic</note>
    </ligand>
</feature>
<evidence type="ECO:0000256" key="6">
    <source>
        <dbReference type="PIRSR" id="PIRSR602640-2"/>
    </source>
</evidence>
<keyword evidence="4" id="KW-0325">Glycoprotein</keyword>
<sequence length="452" mass="48188">MPGIDSKSGASASPAKPAAASSAKPSAAAAGTSAKTTILYALAGVAAVLSIVLGYYYPTLSTMYGRLFFNPSAWPHHASANLGKRCRFLDKSLFGCEDIVVHGEFAYLAFVLRLSFKENKLTKMHLSGFKPVAPGTLGLSLHGLSVTDGTKPNKLSLAAVNHRKGGSCVELFDHRVGTDELIHKETVCDPLIYNPNDVALVSPRSFYVTNMVTKDSTPNDVKKQLLLAQPTGTLVFRDGTAGQVRKVRDGLHAANGVSVAPNGRQLLVSETSSHELSIWDIQADYSVRSAEPKLPLGFAPDNIATIPETGNWVVSGPAASWPFAKAEGADFAYQVVEPGKRGSPPRKQKPKFDEQEEGESGSGRRWTGHSSVIALVHNATASKDKFYGHKYKVTPIVVDPEGTFIYGASIAAVNWETKQALVGGPLMKGVVMCEWPETVPADEAGKGKGKGK</sequence>
<reference evidence="9 10" key="1">
    <citation type="submission" date="2016-07" db="EMBL/GenBank/DDBJ databases">
        <title>Pervasive Adenine N6-methylation of Active Genes in Fungi.</title>
        <authorList>
            <consortium name="DOE Joint Genome Institute"/>
            <person name="Mondo S.J."/>
            <person name="Dannebaum R.O."/>
            <person name="Kuo R.C."/>
            <person name="Labutti K."/>
            <person name="Haridas S."/>
            <person name="Kuo A."/>
            <person name="Salamov A."/>
            <person name="Ahrendt S.R."/>
            <person name="Lipzen A."/>
            <person name="Sullivan W."/>
            <person name="Andreopoulos W.B."/>
            <person name="Clum A."/>
            <person name="Lindquist E."/>
            <person name="Daum C."/>
            <person name="Ramamoorthy G.K."/>
            <person name="Gryganskyi A."/>
            <person name="Culley D."/>
            <person name="Magnuson J.K."/>
            <person name="James T.Y."/>
            <person name="O'Malley M.A."/>
            <person name="Stajich J.E."/>
            <person name="Spatafora J.W."/>
            <person name="Visel A."/>
            <person name="Grigoriev I.V."/>
        </authorList>
    </citation>
    <scope>NUCLEOTIDE SEQUENCE [LARGE SCALE GENOMIC DNA]</scope>
    <source>
        <strain evidence="9 10">PL171</strain>
    </source>
</reference>
<keyword evidence="6" id="KW-0479">Metal-binding</keyword>
<evidence type="ECO:0000256" key="1">
    <source>
        <dbReference type="ARBA" id="ARBA00008595"/>
    </source>
</evidence>
<proteinExistence type="inferred from homology"/>
<evidence type="ECO:0000256" key="2">
    <source>
        <dbReference type="ARBA" id="ARBA00022801"/>
    </source>
</evidence>
<evidence type="ECO:0000256" key="8">
    <source>
        <dbReference type="SAM" id="Phobius"/>
    </source>
</evidence>
<dbReference type="OrthoDB" id="5307922at2759"/>
<dbReference type="InterPro" id="IPR011042">
    <property type="entry name" value="6-blade_b-propeller_TolB-like"/>
</dbReference>
<keyword evidence="8" id="KW-0812">Transmembrane</keyword>
<dbReference type="GO" id="GO:0004064">
    <property type="term" value="F:arylesterase activity"/>
    <property type="evidence" value="ECO:0007669"/>
    <property type="project" value="InterPro"/>
</dbReference>
<dbReference type="InterPro" id="IPR002640">
    <property type="entry name" value="Arylesterase"/>
</dbReference>
<feature type="binding site" evidence="6">
    <location>
        <position position="301"/>
    </location>
    <ligand>
        <name>Ca(2+)</name>
        <dbReference type="ChEBI" id="CHEBI:29108"/>
        <label>1</label>
        <note>catalytic</note>
    </ligand>
</feature>